<reference evidence="2" key="1">
    <citation type="submission" date="2021-06" db="EMBL/GenBank/DDBJ databases">
        <authorList>
            <person name="Kallberg Y."/>
            <person name="Tangrot J."/>
            <person name="Rosling A."/>
        </authorList>
    </citation>
    <scope>NUCLEOTIDE SEQUENCE</scope>
    <source>
        <strain evidence="2">87-6 pot B 2015</strain>
    </source>
</reference>
<evidence type="ECO:0000313" key="3">
    <source>
        <dbReference type="Proteomes" id="UP000789375"/>
    </source>
</evidence>
<dbReference type="AlphaFoldDB" id="A0A9N9H680"/>
<dbReference type="Proteomes" id="UP000789375">
    <property type="component" value="Unassembled WGS sequence"/>
</dbReference>
<feature type="region of interest" description="Disordered" evidence="1">
    <location>
        <begin position="1"/>
        <end position="46"/>
    </location>
</feature>
<sequence>KMNENVNRNTLRKCKSKENKTSENHKARLTKQHERYYQKKVTETTEQRDKIELNLEAKTAAAKAAARSSHKTTIVATRPHEIAAGLSYKTITAAGSYENAAERSPAELT</sequence>
<keyword evidence="3" id="KW-1185">Reference proteome</keyword>
<evidence type="ECO:0000256" key="1">
    <source>
        <dbReference type="SAM" id="MobiDB-lite"/>
    </source>
</evidence>
<organism evidence="2 3">
    <name type="scientific">Funneliformis mosseae</name>
    <name type="common">Endomycorrhizal fungus</name>
    <name type="synonym">Glomus mosseae</name>
    <dbReference type="NCBI Taxonomy" id="27381"/>
    <lineage>
        <taxon>Eukaryota</taxon>
        <taxon>Fungi</taxon>
        <taxon>Fungi incertae sedis</taxon>
        <taxon>Mucoromycota</taxon>
        <taxon>Glomeromycotina</taxon>
        <taxon>Glomeromycetes</taxon>
        <taxon>Glomerales</taxon>
        <taxon>Glomeraceae</taxon>
        <taxon>Funneliformis</taxon>
    </lineage>
</organism>
<name>A0A9N9H680_FUNMO</name>
<protein>
    <submittedName>
        <fullName evidence="2">3625_t:CDS:1</fullName>
    </submittedName>
</protein>
<dbReference type="EMBL" id="CAJVPP010005092">
    <property type="protein sequence ID" value="CAG8659790.1"/>
    <property type="molecule type" value="Genomic_DNA"/>
</dbReference>
<gene>
    <name evidence="2" type="ORF">FMOSSE_LOCUS11881</name>
</gene>
<accession>A0A9N9H680</accession>
<feature type="non-terminal residue" evidence="2">
    <location>
        <position position="109"/>
    </location>
</feature>
<comment type="caution">
    <text evidence="2">The sequence shown here is derived from an EMBL/GenBank/DDBJ whole genome shotgun (WGS) entry which is preliminary data.</text>
</comment>
<evidence type="ECO:0000313" key="2">
    <source>
        <dbReference type="EMBL" id="CAG8659790.1"/>
    </source>
</evidence>
<feature type="compositionally biased region" description="Basic and acidic residues" evidence="1">
    <location>
        <begin position="16"/>
        <end position="46"/>
    </location>
</feature>
<proteinExistence type="predicted"/>